<gene>
    <name evidence="2" type="ORF">RHRU231_200041</name>
</gene>
<dbReference type="AlphaFoldDB" id="A0A098BEC9"/>
<organism evidence="2 3">
    <name type="scientific">Rhodococcus ruber</name>
    <dbReference type="NCBI Taxonomy" id="1830"/>
    <lineage>
        <taxon>Bacteria</taxon>
        <taxon>Bacillati</taxon>
        <taxon>Actinomycetota</taxon>
        <taxon>Actinomycetes</taxon>
        <taxon>Mycobacteriales</taxon>
        <taxon>Nocardiaceae</taxon>
        <taxon>Rhodococcus</taxon>
    </lineage>
</organism>
<dbReference type="InterPro" id="IPR039422">
    <property type="entry name" value="MarR/SlyA-like"/>
</dbReference>
<feature type="domain" description="HTH marR-type" evidence="1">
    <location>
        <begin position="11"/>
        <end position="147"/>
    </location>
</feature>
<dbReference type="Proteomes" id="UP000042997">
    <property type="component" value="Unassembled WGS sequence"/>
</dbReference>
<dbReference type="InterPro" id="IPR036390">
    <property type="entry name" value="WH_DNA-bd_sf"/>
</dbReference>
<dbReference type="InterPro" id="IPR000835">
    <property type="entry name" value="HTH_MarR-typ"/>
</dbReference>
<dbReference type="PROSITE" id="PS50995">
    <property type="entry name" value="HTH_MARR_2"/>
    <property type="match status" value="1"/>
</dbReference>
<evidence type="ECO:0000313" key="3">
    <source>
        <dbReference type="Proteomes" id="UP000042997"/>
    </source>
</evidence>
<dbReference type="Gene3D" id="1.10.10.10">
    <property type="entry name" value="Winged helix-like DNA-binding domain superfamily/Winged helix DNA-binding domain"/>
    <property type="match status" value="1"/>
</dbReference>
<dbReference type="Pfam" id="PF12802">
    <property type="entry name" value="MarR_2"/>
    <property type="match status" value="1"/>
</dbReference>
<proteinExistence type="predicted"/>
<evidence type="ECO:0000259" key="1">
    <source>
        <dbReference type="PROSITE" id="PS50995"/>
    </source>
</evidence>
<dbReference type="EMBL" id="CCSD01000029">
    <property type="protein sequence ID" value="CDZ87058.1"/>
    <property type="molecule type" value="Genomic_DNA"/>
</dbReference>
<dbReference type="OrthoDB" id="8635520at2"/>
<accession>A0A098BEC9</accession>
<evidence type="ECO:0000313" key="2">
    <source>
        <dbReference type="EMBL" id="CDZ87058.1"/>
    </source>
</evidence>
<reference evidence="2 3" key="1">
    <citation type="journal article" date="2014" name="Genome Announc.">
        <title>Draft Genome Sequence of Propane- and Butane-Oxidizing Actinobacterium Rhodococcus ruber IEGM 231.</title>
        <authorList>
            <person name="Ivshina I.B."/>
            <person name="Kuyukina M.S."/>
            <person name="Krivoruchko A.V."/>
            <person name="Barbe V."/>
            <person name="Fischer C."/>
        </authorList>
    </citation>
    <scope>NUCLEOTIDE SEQUENCE [LARGE SCALE GENOMIC DNA]</scope>
</reference>
<sequence>MTKTRWLSDDEQRTWRAYLDSTRLLMNALDRQLTRDSGMSLTDYELLVALSEAPGRRLRMRALADAVVTTRSGVTRAISRLVDAGWVRRVECDEDKRGMLAELTDAGAAKLAQASPGHVEAVRSYVFDLLGPRDVTRFGDTYTAMRTHLLENT</sequence>
<protein>
    <submittedName>
        <fullName evidence="2">MarR family protein</fullName>
    </submittedName>
</protein>
<dbReference type="GO" id="GO:0003700">
    <property type="term" value="F:DNA-binding transcription factor activity"/>
    <property type="evidence" value="ECO:0007669"/>
    <property type="project" value="InterPro"/>
</dbReference>
<dbReference type="SMART" id="SM00347">
    <property type="entry name" value="HTH_MARR"/>
    <property type="match status" value="1"/>
</dbReference>
<dbReference type="GO" id="GO:0006950">
    <property type="term" value="P:response to stress"/>
    <property type="evidence" value="ECO:0007669"/>
    <property type="project" value="TreeGrafter"/>
</dbReference>
<name>A0A098BEC9_9NOCA</name>
<dbReference type="InterPro" id="IPR036388">
    <property type="entry name" value="WH-like_DNA-bd_sf"/>
</dbReference>
<dbReference type="PANTHER" id="PTHR33164:SF99">
    <property type="entry name" value="MARR FAMILY REGULATORY PROTEIN"/>
    <property type="match status" value="1"/>
</dbReference>
<dbReference type="RefSeq" id="WP_017680133.1">
    <property type="nucleotide sequence ID" value="NZ_CP038030.2"/>
</dbReference>
<dbReference type="SUPFAM" id="SSF46785">
    <property type="entry name" value="Winged helix' DNA-binding domain"/>
    <property type="match status" value="1"/>
</dbReference>
<dbReference type="PANTHER" id="PTHR33164">
    <property type="entry name" value="TRANSCRIPTIONAL REGULATOR, MARR FAMILY"/>
    <property type="match status" value="1"/>
</dbReference>
<dbReference type="eggNOG" id="COG1846">
    <property type="taxonomic scope" value="Bacteria"/>
</dbReference>